<dbReference type="STRING" id="82633.GCA_000974605_00682"/>
<sequence>MNAPVNAAIDAPATSPAWAEAATIAIVSTTGGAGRSTLTAELASLLTWRKHAVLAVECDPRNVLGFHFGMRDVPADGIGAHLHDASPSAWAASGQRSDDGVLFVPWGDSAELGAIERLAANWLARQIEQVDLPPRSAVLIDTAPWPSAYANQAIDAADLVLVLVPAQPETCLTLRRLTDSLAARGKAVRYLATRLQPARQLHVDIVAMLQATLGNAMLPYHVHEDSSVPEALARSECFSRSTPHSQAAHDLNGLASWLSAWLESNALAGSTA</sequence>
<dbReference type="SUPFAM" id="SSF52540">
    <property type="entry name" value="P-loop containing nucleoside triphosphate hydrolases"/>
    <property type="match status" value="1"/>
</dbReference>
<dbReference type="AlphaFoldDB" id="A0A2N5C9P0"/>
<dbReference type="RefSeq" id="WP_101683088.1">
    <property type="nucleotide sequence ID" value="NZ_PJRP01000009.1"/>
</dbReference>
<dbReference type="PANTHER" id="PTHR13696">
    <property type="entry name" value="P-LOOP CONTAINING NUCLEOSIDE TRIPHOSPHATE HYDROLASE"/>
    <property type="match status" value="1"/>
</dbReference>
<dbReference type="Gene3D" id="3.40.50.300">
    <property type="entry name" value="P-loop containing nucleotide triphosphate hydrolases"/>
    <property type="match status" value="1"/>
</dbReference>
<dbReference type="NCBIfam" id="TIGR03371">
    <property type="entry name" value="cellulose_yhjQ"/>
    <property type="match status" value="1"/>
</dbReference>
<dbReference type="Proteomes" id="UP000234341">
    <property type="component" value="Unassembled WGS sequence"/>
</dbReference>
<comment type="caution">
    <text evidence="1">The sequence shown here is derived from an EMBL/GenBank/DDBJ whole genome shotgun (WGS) entry which is preliminary data.</text>
</comment>
<dbReference type="Pfam" id="PF06564">
    <property type="entry name" value="CBP_BcsQ"/>
    <property type="match status" value="1"/>
</dbReference>
<protein>
    <submittedName>
        <fullName evidence="1">Cellulose synthase operon protein YhjQ</fullName>
    </submittedName>
</protein>
<proteinExistence type="predicted"/>
<dbReference type="InterPro" id="IPR050678">
    <property type="entry name" value="DNA_Partitioning_ATPase"/>
</dbReference>
<organism evidence="1 2">
    <name type="scientific">Cupriavidus pauculus</name>
    <dbReference type="NCBI Taxonomy" id="82633"/>
    <lineage>
        <taxon>Bacteria</taxon>
        <taxon>Pseudomonadati</taxon>
        <taxon>Pseudomonadota</taxon>
        <taxon>Betaproteobacteria</taxon>
        <taxon>Burkholderiales</taxon>
        <taxon>Burkholderiaceae</taxon>
        <taxon>Cupriavidus</taxon>
    </lineage>
</organism>
<dbReference type="EMBL" id="PJRP01000009">
    <property type="protein sequence ID" value="PLP98940.1"/>
    <property type="molecule type" value="Genomic_DNA"/>
</dbReference>
<accession>A0A2N5C9P0</accession>
<dbReference type="InterPro" id="IPR027417">
    <property type="entry name" value="P-loop_NTPase"/>
</dbReference>
<evidence type="ECO:0000313" key="2">
    <source>
        <dbReference type="Proteomes" id="UP000234341"/>
    </source>
</evidence>
<evidence type="ECO:0000313" key="1">
    <source>
        <dbReference type="EMBL" id="PLP98940.1"/>
    </source>
</evidence>
<dbReference type="OrthoDB" id="5288747at2"/>
<reference evidence="1 2" key="1">
    <citation type="submission" date="2017-12" db="EMBL/GenBank/DDBJ databases">
        <title>Genome sequence of the active heterotrophic nitrifier-denitrifier, Cupriavidus pauculus UM1.</title>
        <authorList>
            <person name="Putonti C."/>
            <person name="Castignetti D."/>
        </authorList>
    </citation>
    <scope>NUCLEOTIDE SEQUENCE [LARGE SCALE GENOMIC DNA]</scope>
    <source>
        <strain evidence="1 2">UM1</strain>
    </source>
</reference>
<name>A0A2N5C9P0_9BURK</name>
<gene>
    <name evidence="1" type="primary">yhjQ</name>
    <name evidence="1" type="ORF">CYJ10_19370</name>
</gene>
<dbReference type="PANTHER" id="PTHR13696:SF52">
    <property type="entry name" value="PARA FAMILY PROTEIN CT_582"/>
    <property type="match status" value="1"/>
</dbReference>
<dbReference type="InterPro" id="IPR017746">
    <property type="entry name" value="Cellulose_synthase_operon_BcsQ"/>
</dbReference>